<gene>
    <name evidence="8" type="ORF">Pan44_02910</name>
</gene>
<proteinExistence type="predicted"/>
<evidence type="ECO:0000313" key="8">
    <source>
        <dbReference type="EMBL" id="QDT52282.1"/>
    </source>
</evidence>
<dbReference type="Pfam" id="PF13490">
    <property type="entry name" value="zf-HC2"/>
    <property type="match status" value="1"/>
</dbReference>
<dbReference type="AlphaFoldDB" id="A0A517S845"/>
<dbReference type="InterPro" id="IPR027383">
    <property type="entry name" value="Znf_put"/>
</dbReference>
<feature type="compositionally biased region" description="Basic and acidic residues" evidence="5">
    <location>
        <begin position="352"/>
        <end position="371"/>
    </location>
</feature>
<feature type="transmembrane region" description="Helical" evidence="6">
    <location>
        <begin position="86"/>
        <end position="108"/>
    </location>
</feature>
<feature type="region of interest" description="Disordered" evidence="5">
    <location>
        <begin position="436"/>
        <end position="461"/>
    </location>
</feature>
<feature type="region of interest" description="Disordered" evidence="5">
    <location>
        <begin position="340"/>
        <end position="416"/>
    </location>
</feature>
<dbReference type="GO" id="GO:0006417">
    <property type="term" value="P:regulation of translation"/>
    <property type="evidence" value="ECO:0007669"/>
    <property type="project" value="TreeGrafter"/>
</dbReference>
<sequence>MSRDFDELLSAYLDGEVSPEERAAVERRLEQSPGLRETLDELSEVGDLIRGLPRARAPVDLPERVVAAIAPKPLVRNVETKRRRLFGMWPVMAAGSVLAAGVAIVVLLPGEVAKGRRVVTGDELVNSGGVPEGFAITPAPVVPPVELGFTTPNGRGVNSAHVQSLTDYVQKLGRDPLPGEVLSTLYGNAGQTQVLKYTVVDTRKMAGTMKTILTDNSFDIVVTETPALAGGTSAATSGGRQLVYYVEGTPEQIGQTLDAIETLPDFREFQDLGTLAVDSEAESANSFGAQAGLAASKPADESGLQESFGRPVAAPKSEAAGAAAAGQLFAAPEDLSSAAAKSRWADRQATNESEKDFSKLAESKPASDPKELPSAPPAPAAPSEPMVTTSEPVATTPALTTPESAPAQVSNGRGVSAQIDSQAAMPIVETMLRNRSQGNGVQGNSLKGNGLQRGLAGQNQTWNVRRSRSNGVVQENAAGNVAASPRNEVERSNEAKSSLGISLKQQQSAAEPVSQNFDVTDQAAIVNARNGASQEQRVHALIILELAPAQPAVAVPAVPAAPADKKKASN</sequence>
<evidence type="ECO:0000256" key="4">
    <source>
        <dbReference type="ARBA" id="ARBA00023136"/>
    </source>
</evidence>
<dbReference type="Proteomes" id="UP000315700">
    <property type="component" value="Chromosome"/>
</dbReference>
<evidence type="ECO:0000313" key="9">
    <source>
        <dbReference type="Proteomes" id="UP000315700"/>
    </source>
</evidence>
<dbReference type="OrthoDB" id="292921at2"/>
<evidence type="ECO:0000259" key="7">
    <source>
        <dbReference type="Pfam" id="PF13490"/>
    </source>
</evidence>
<evidence type="ECO:0000256" key="3">
    <source>
        <dbReference type="ARBA" id="ARBA00022989"/>
    </source>
</evidence>
<dbReference type="RefSeq" id="WP_145026549.1">
    <property type="nucleotide sequence ID" value="NZ_CP036271.1"/>
</dbReference>
<dbReference type="SUPFAM" id="SSF89069">
    <property type="entry name" value="N-terminal, cytoplasmic domain of anti-sigmaE factor RseA"/>
    <property type="match status" value="1"/>
</dbReference>
<feature type="compositionally biased region" description="Polar residues" evidence="5">
    <location>
        <begin position="386"/>
        <end position="416"/>
    </location>
</feature>
<keyword evidence="4 6" id="KW-0472">Membrane</keyword>
<dbReference type="InParanoid" id="A0A517S845"/>
<dbReference type="InterPro" id="IPR051474">
    <property type="entry name" value="Anti-sigma-K/W_factor"/>
</dbReference>
<accession>A0A517S845</accession>
<dbReference type="EMBL" id="CP036271">
    <property type="protein sequence ID" value="QDT52282.1"/>
    <property type="molecule type" value="Genomic_DNA"/>
</dbReference>
<keyword evidence="9" id="KW-1185">Reference proteome</keyword>
<feature type="region of interest" description="Disordered" evidence="5">
    <location>
        <begin position="292"/>
        <end position="315"/>
    </location>
</feature>
<evidence type="ECO:0000256" key="6">
    <source>
        <dbReference type="SAM" id="Phobius"/>
    </source>
</evidence>
<keyword evidence="3 6" id="KW-1133">Transmembrane helix</keyword>
<protein>
    <recommendedName>
        <fullName evidence="7">Putative zinc-finger domain-containing protein</fullName>
    </recommendedName>
</protein>
<evidence type="ECO:0000256" key="1">
    <source>
        <dbReference type="ARBA" id="ARBA00004167"/>
    </source>
</evidence>
<dbReference type="InterPro" id="IPR005572">
    <property type="entry name" value="Anti-sigma_E_RseA_N"/>
</dbReference>
<dbReference type="GO" id="GO:0016989">
    <property type="term" value="F:sigma factor antagonist activity"/>
    <property type="evidence" value="ECO:0007669"/>
    <property type="project" value="InterPro"/>
</dbReference>
<dbReference type="CDD" id="cd16328">
    <property type="entry name" value="RseA_N"/>
    <property type="match status" value="1"/>
</dbReference>
<comment type="subcellular location">
    <subcellularLocation>
        <location evidence="1">Membrane</location>
        <topology evidence="1">Single-pass membrane protein</topology>
    </subcellularLocation>
</comment>
<dbReference type="GO" id="GO:0016020">
    <property type="term" value="C:membrane"/>
    <property type="evidence" value="ECO:0007669"/>
    <property type="project" value="UniProtKB-SubCell"/>
</dbReference>
<reference evidence="8 9" key="1">
    <citation type="submission" date="2019-02" db="EMBL/GenBank/DDBJ databases">
        <title>Deep-cultivation of Planctomycetes and their phenomic and genomic characterization uncovers novel biology.</title>
        <authorList>
            <person name="Wiegand S."/>
            <person name="Jogler M."/>
            <person name="Boedeker C."/>
            <person name="Pinto D."/>
            <person name="Vollmers J."/>
            <person name="Rivas-Marin E."/>
            <person name="Kohn T."/>
            <person name="Peeters S.H."/>
            <person name="Heuer A."/>
            <person name="Rast P."/>
            <person name="Oberbeckmann S."/>
            <person name="Bunk B."/>
            <person name="Jeske O."/>
            <person name="Meyerdierks A."/>
            <person name="Storesund J.E."/>
            <person name="Kallscheuer N."/>
            <person name="Luecker S."/>
            <person name="Lage O.M."/>
            <person name="Pohl T."/>
            <person name="Merkel B.J."/>
            <person name="Hornburger P."/>
            <person name="Mueller R.-W."/>
            <person name="Bruemmer F."/>
            <person name="Labrenz M."/>
            <person name="Spormann A.M."/>
            <person name="Op den Camp H."/>
            <person name="Overmann J."/>
            <person name="Amann R."/>
            <person name="Jetten M.S.M."/>
            <person name="Mascher T."/>
            <person name="Medema M.H."/>
            <person name="Devos D.P."/>
            <person name="Kaster A.-K."/>
            <person name="Ovreas L."/>
            <person name="Rohde M."/>
            <person name="Galperin M.Y."/>
            <person name="Jogler C."/>
        </authorList>
    </citation>
    <scope>NUCLEOTIDE SEQUENCE [LARGE SCALE GENOMIC DNA]</scope>
    <source>
        <strain evidence="8 9">Pan44</strain>
    </source>
</reference>
<organism evidence="8 9">
    <name type="scientific">Caulifigura coniformis</name>
    <dbReference type="NCBI Taxonomy" id="2527983"/>
    <lineage>
        <taxon>Bacteria</taxon>
        <taxon>Pseudomonadati</taxon>
        <taxon>Planctomycetota</taxon>
        <taxon>Planctomycetia</taxon>
        <taxon>Planctomycetales</taxon>
        <taxon>Planctomycetaceae</taxon>
        <taxon>Caulifigura</taxon>
    </lineage>
</organism>
<dbReference type="PANTHER" id="PTHR37461">
    <property type="entry name" value="ANTI-SIGMA-K FACTOR RSKA"/>
    <property type="match status" value="1"/>
</dbReference>
<evidence type="ECO:0000256" key="5">
    <source>
        <dbReference type="SAM" id="MobiDB-lite"/>
    </source>
</evidence>
<feature type="compositionally biased region" description="Polar residues" evidence="5">
    <location>
        <begin position="436"/>
        <end position="447"/>
    </location>
</feature>
<keyword evidence="2 6" id="KW-0812">Transmembrane</keyword>
<dbReference type="InterPro" id="IPR041916">
    <property type="entry name" value="Anti_sigma_zinc_sf"/>
</dbReference>
<name>A0A517S845_9PLAN</name>
<evidence type="ECO:0000256" key="2">
    <source>
        <dbReference type="ARBA" id="ARBA00022692"/>
    </source>
</evidence>
<dbReference type="Gene3D" id="1.10.10.1320">
    <property type="entry name" value="Anti-sigma factor, zinc-finger domain"/>
    <property type="match status" value="1"/>
</dbReference>
<dbReference type="InterPro" id="IPR036147">
    <property type="entry name" value="Anti-sigma_E_RseA_N_sf"/>
</dbReference>
<dbReference type="KEGG" id="ccos:Pan44_02910"/>
<dbReference type="PANTHER" id="PTHR37461:SF1">
    <property type="entry name" value="ANTI-SIGMA-K FACTOR RSKA"/>
    <property type="match status" value="1"/>
</dbReference>
<feature type="domain" description="Putative zinc-finger" evidence="7">
    <location>
        <begin position="3"/>
        <end position="27"/>
    </location>
</feature>